<sequence>MKLSPKVLKILLIVILLGFGIGYYIQDLKHEESTAHAWKANRYNLDRFNKIMEYNKKMNSSNWRVLKDSIDQQLDTLMILRFRKEVDSLDASEPQAYSDQVEVHASFGPQ</sequence>
<reference evidence="2" key="1">
    <citation type="journal article" date="2015" name="Nature">
        <title>Complex archaea that bridge the gap between prokaryotes and eukaryotes.</title>
        <authorList>
            <person name="Spang A."/>
            <person name="Saw J.H."/>
            <person name="Jorgensen S.L."/>
            <person name="Zaremba-Niedzwiedzka K."/>
            <person name="Martijn J."/>
            <person name="Lind A.E."/>
            <person name="van Eijk R."/>
            <person name="Schleper C."/>
            <person name="Guy L."/>
            <person name="Ettema T.J."/>
        </authorList>
    </citation>
    <scope>NUCLEOTIDE SEQUENCE</scope>
</reference>
<keyword evidence="1" id="KW-0812">Transmembrane</keyword>
<keyword evidence="1" id="KW-0472">Membrane</keyword>
<protein>
    <submittedName>
        <fullName evidence="2">Uncharacterized protein</fullName>
    </submittedName>
</protein>
<gene>
    <name evidence="2" type="ORF">LCGC14_0050820</name>
</gene>
<dbReference type="AlphaFoldDB" id="A0A0F9Y709"/>
<name>A0A0F9Y709_9ZZZZ</name>
<accession>A0A0F9Y709</accession>
<feature type="transmembrane region" description="Helical" evidence="1">
    <location>
        <begin position="7"/>
        <end position="25"/>
    </location>
</feature>
<dbReference type="EMBL" id="LAZR01000011">
    <property type="protein sequence ID" value="KKO07742.1"/>
    <property type="molecule type" value="Genomic_DNA"/>
</dbReference>
<evidence type="ECO:0000256" key="1">
    <source>
        <dbReference type="SAM" id="Phobius"/>
    </source>
</evidence>
<proteinExistence type="predicted"/>
<comment type="caution">
    <text evidence="2">The sequence shown here is derived from an EMBL/GenBank/DDBJ whole genome shotgun (WGS) entry which is preliminary data.</text>
</comment>
<keyword evidence="1" id="KW-1133">Transmembrane helix</keyword>
<evidence type="ECO:0000313" key="2">
    <source>
        <dbReference type="EMBL" id="KKO07742.1"/>
    </source>
</evidence>
<organism evidence="2">
    <name type="scientific">marine sediment metagenome</name>
    <dbReference type="NCBI Taxonomy" id="412755"/>
    <lineage>
        <taxon>unclassified sequences</taxon>
        <taxon>metagenomes</taxon>
        <taxon>ecological metagenomes</taxon>
    </lineage>
</organism>